<dbReference type="Proteomes" id="UP000001075">
    <property type="component" value="Unassembled WGS sequence"/>
</dbReference>
<dbReference type="FunCoup" id="G3I6A6">
    <property type="interactions" value="3"/>
</dbReference>
<protein>
    <submittedName>
        <fullName evidence="2">Uncharacterized protein</fullName>
    </submittedName>
</protein>
<evidence type="ECO:0000256" key="1">
    <source>
        <dbReference type="SAM" id="SignalP"/>
    </source>
</evidence>
<dbReference type="Pfam" id="PF16590">
    <property type="entry name" value="ESP"/>
    <property type="match status" value="2"/>
</dbReference>
<feature type="signal peptide" evidence="1">
    <location>
        <begin position="1"/>
        <end position="20"/>
    </location>
</feature>
<organism evidence="2 3">
    <name type="scientific">Cricetulus griseus</name>
    <name type="common">Chinese hamster</name>
    <name type="synonym">Cricetulus barabensis griseus</name>
    <dbReference type="NCBI Taxonomy" id="10029"/>
    <lineage>
        <taxon>Eukaryota</taxon>
        <taxon>Metazoa</taxon>
        <taxon>Chordata</taxon>
        <taxon>Craniata</taxon>
        <taxon>Vertebrata</taxon>
        <taxon>Euteleostomi</taxon>
        <taxon>Mammalia</taxon>
        <taxon>Eutheria</taxon>
        <taxon>Euarchontoglires</taxon>
        <taxon>Glires</taxon>
        <taxon>Rodentia</taxon>
        <taxon>Myomorpha</taxon>
        <taxon>Muroidea</taxon>
        <taxon>Cricetidae</taxon>
        <taxon>Cricetinae</taxon>
        <taxon>Cricetulus</taxon>
    </lineage>
</organism>
<dbReference type="AlphaFoldDB" id="G3I6A6"/>
<dbReference type="CDD" id="cd14249">
    <property type="entry name" value="ESP1_like"/>
    <property type="match status" value="1"/>
</dbReference>
<dbReference type="InParanoid" id="G3I6A6"/>
<dbReference type="InterPro" id="IPR032253">
    <property type="entry name" value="Esp1/Esp22"/>
</dbReference>
<gene>
    <name evidence="2" type="ORF">I79_019018</name>
</gene>
<evidence type="ECO:0000313" key="2">
    <source>
        <dbReference type="EMBL" id="EGW03086.1"/>
    </source>
</evidence>
<feature type="chain" id="PRO_5003445203" evidence="1">
    <location>
        <begin position="21"/>
        <end position="177"/>
    </location>
</feature>
<name>G3I6A6_CRIGR</name>
<dbReference type="GO" id="GO:0005186">
    <property type="term" value="F:pheromone activity"/>
    <property type="evidence" value="ECO:0007669"/>
    <property type="project" value="InterPro"/>
</dbReference>
<feature type="non-terminal residue" evidence="2">
    <location>
        <position position="1"/>
    </location>
</feature>
<reference evidence="3" key="1">
    <citation type="journal article" date="2011" name="Nat. Biotechnol.">
        <title>The genomic sequence of the Chinese hamster ovary (CHO)-K1 cell line.</title>
        <authorList>
            <person name="Xu X."/>
            <person name="Nagarajan H."/>
            <person name="Lewis N.E."/>
            <person name="Pan S."/>
            <person name="Cai Z."/>
            <person name="Liu X."/>
            <person name="Chen W."/>
            <person name="Xie M."/>
            <person name="Wang W."/>
            <person name="Hammond S."/>
            <person name="Andersen M.R."/>
            <person name="Neff N."/>
            <person name="Passarelli B."/>
            <person name="Koh W."/>
            <person name="Fan H.C."/>
            <person name="Wang J."/>
            <person name="Gui Y."/>
            <person name="Lee K.H."/>
            <person name="Betenbaugh M.J."/>
            <person name="Quake S.R."/>
            <person name="Famili I."/>
            <person name="Palsson B.O."/>
            <person name="Wang J."/>
        </authorList>
    </citation>
    <scope>NUCLEOTIDE SEQUENCE [LARGE SCALE GENOMIC DNA]</scope>
    <source>
        <strain evidence="3">CHO K1 cell line</strain>
    </source>
</reference>
<dbReference type="GO" id="GO:0005615">
    <property type="term" value="C:extracellular space"/>
    <property type="evidence" value="ECO:0007669"/>
    <property type="project" value="InterPro"/>
</dbReference>
<dbReference type="EMBL" id="JH001350">
    <property type="protein sequence ID" value="EGW03086.1"/>
    <property type="molecule type" value="Genomic_DNA"/>
</dbReference>
<evidence type="ECO:0000313" key="3">
    <source>
        <dbReference type="Proteomes" id="UP000001075"/>
    </source>
</evidence>
<proteinExistence type="predicted"/>
<keyword evidence="1" id="KW-0732">Signal</keyword>
<sequence>FFAVMLFLITLLLPDMLTKGRILTQTQKESFVSGDHKTNVKAALDKIDCQDEGNIVLTQTQKESMVSDDHKTHVKTAWDKIDCPCELSIKDTLQRNFCASHQYQTAFEDLTNDNQHLSALLISLRKCCDYEYQVDQVNFSNMATGSKGPELGNNKKYISFYPLEECLNLAITVLLFH</sequence>
<accession>G3I6A6</accession>